<sequence length="141" mass="16068">MAQDDNNNLGGFMLFAQRELVQHSHNVGAQCRHKIEDIDKYGKSNGECLHLAKHQTEFARGHSTWTFQVGDEMTKVFLDLETKEVFYEEQQMTVACSLGATIFNIHGKLARLEDKGDGRWVLEVKDCQVKVFQPRNGPNKS</sequence>
<dbReference type="Proteomes" id="UP000008068">
    <property type="component" value="Unassembled WGS sequence"/>
</dbReference>
<dbReference type="HOGENOM" id="CLU_1826996_0_0_1"/>
<proteinExistence type="predicted"/>
<dbReference type="AlphaFoldDB" id="G0NJX5"/>
<dbReference type="EMBL" id="GL379897">
    <property type="protein sequence ID" value="EGT32691.1"/>
    <property type="molecule type" value="Genomic_DNA"/>
</dbReference>
<dbReference type="InParanoid" id="G0NJX5"/>
<reference evidence="2" key="1">
    <citation type="submission" date="2011-07" db="EMBL/GenBank/DDBJ databases">
        <authorList>
            <consortium name="Caenorhabditis brenneri Sequencing and Analysis Consortium"/>
            <person name="Wilson R.K."/>
        </authorList>
    </citation>
    <scope>NUCLEOTIDE SEQUENCE [LARGE SCALE GENOMIC DNA]</scope>
    <source>
        <strain evidence="2">PB2801</strain>
    </source>
</reference>
<keyword evidence="2" id="KW-1185">Reference proteome</keyword>
<protein>
    <submittedName>
        <fullName evidence="1">Uncharacterized protein</fullName>
    </submittedName>
</protein>
<organism evidence="2">
    <name type="scientific">Caenorhabditis brenneri</name>
    <name type="common">Nematode worm</name>
    <dbReference type="NCBI Taxonomy" id="135651"/>
    <lineage>
        <taxon>Eukaryota</taxon>
        <taxon>Metazoa</taxon>
        <taxon>Ecdysozoa</taxon>
        <taxon>Nematoda</taxon>
        <taxon>Chromadorea</taxon>
        <taxon>Rhabditida</taxon>
        <taxon>Rhabditina</taxon>
        <taxon>Rhabditomorpha</taxon>
        <taxon>Rhabditoidea</taxon>
        <taxon>Rhabditidae</taxon>
        <taxon>Peloderinae</taxon>
        <taxon>Caenorhabditis</taxon>
    </lineage>
</organism>
<evidence type="ECO:0000313" key="2">
    <source>
        <dbReference type="Proteomes" id="UP000008068"/>
    </source>
</evidence>
<accession>G0NJX5</accession>
<name>G0NJX5_CAEBE</name>
<evidence type="ECO:0000313" key="1">
    <source>
        <dbReference type="EMBL" id="EGT32691.1"/>
    </source>
</evidence>
<gene>
    <name evidence="1" type="ORF">CAEBREN_25660</name>
</gene>